<evidence type="ECO:0000313" key="2">
    <source>
        <dbReference type="EMBL" id="PKX88559.1"/>
    </source>
</evidence>
<evidence type="ECO:0000313" key="3">
    <source>
        <dbReference type="Proteomes" id="UP000234474"/>
    </source>
</evidence>
<feature type="compositionally biased region" description="Acidic residues" evidence="1">
    <location>
        <begin position="323"/>
        <end position="334"/>
    </location>
</feature>
<dbReference type="EMBL" id="MSZS01000013">
    <property type="protein sequence ID" value="PKX88559.1"/>
    <property type="molecule type" value="Genomic_DNA"/>
</dbReference>
<dbReference type="AlphaFoldDB" id="A0A2I1BT57"/>
<feature type="compositionally biased region" description="Acidic residues" evidence="1">
    <location>
        <begin position="72"/>
        <end position="87"/>
    </location>
</feature>
<dbReference type="Proteomes" id="UP000234474">
    <property type="component" value="Unassembled WGS sequence"/>
</dbReference>
<dbReference type="OMA" id="AESDYGH"/>
<dbReference type="RefSeq" id="XP_024677154.1">
    <property type="nucleotide sequence ID" value="XM_024830497.1"/>
</dbReference>
<dbReference type="OrthoDB" id="5399183at2759"/>
<feature type="compositionally biased region" description="Basic and acidic residues" evidence="1">
    <location>
        <begin position="608"/>
        <end position="618"/>
    </location>
</feature>
<dbReference type="GeneID" id="36537823"/>
<feature type="compositionally biased region" description="Basic and acidic residues" evidence="1">
    <location>
        <begin position="13"/>
        <end position="28"/>
    </location>
</feature>
<proteinExistence type="predicted"/>
<feature type="compositionally biased region" description="Low complexity" evidence="1">
    <location>
        <begin position="56"/>
        <end position="71"/>
    </location>
</feature>
<feature type="compositionally biased region" description="Low complexity" evidence="1">
    <location>
        <begin position="29"/>
        <end position="46"/>
    </location>
</feature>
<organism evidence="2 3">
    <name type="scientific">Aspergillus novofumigatus (strain IBT 16806)</name>
    <dbReference type="NCBI Taxonomy" id="1392255"/>
    <lineage>
        <taxon>Eukaryota</taxon>
        <taxon>Fungi</taxon>
        <taxon>Dikarya</taxon>
        <taxon>Ascomycota</taxon>
        <taxon>Pezizomycotina</taxon>
        <taxon>Eurotiomycetes</taxon>
        <taxon>Eurotiomycetidae</taxon>
        <taxon>Eurotiales</taxon>
        <taxon>Aspergillaceae</taxon>
        <taxon>Aspergillus</taxon>
        <taxon>Aspergillus subgen. Fumigati</taxon>
    </lineage>
</organism>
<feature type="region of interest" description="Disordered" evidence="1">
    <location>
        <begin position="1"/>
        <end position="156"/>
    </location>
</feature>
<feature type="region of interest" description="Disordered" evidence="1">
    <location>
        <begin position="228"/>
        <end position="270"/>
    </location>
</feature>
<protein>
    <submittedName>
        <fullName evidence="2">Uncharacterized protein</fullName>
    </submittedName>
</protein>
<sequence length="624" mass="68758">MTQTKSHKSPKGAIKDSRSLNIMKHLDPKSASSSSRRSSKSLPLSSFTTDRKRRASSSSISSVSSVSSIEALSDDANESEEDADDEKEQPAARCPSYGRRDKGRKSGMKSTGRKRVRLSDGHGYDGQRSSDESDSYESSDDVYAAVDDISDGDDEDQDVEILEELLIVESEDEHDVDDVFRTSTVSELELAGANTFEDHMLLSAASFFDEDQLYSAMETFGETDFASEAAAETPMPRRVHFEEDSDSSSDSDSHTEDEIPSDFLQQDSLDPQLRRMIENDNEHDSSRRRQSDELFAESDYGHSNIYHVESDAVSEGSESSGYESDDGETTDEDLPPPATITHPNKSQPPTRRRGPILGTFVADPHKPVALVDCTGKHLVIIPAYASSRHDWLESATNSICGTANNSPRATTMHLIDESDTDALASPNRLDLSPMLASSANLMMTALGNDIARAFYPSRDFAIDSSFEDDDDDDDDPEAALNVEDFIDFGDGSSDEEMGKASDEDAIASPMATASMTVVSGTPTPNRGGDVQQNNSAERFLNHLDRGIVTAFRRNHNRYQALLRLPQHREFMPANSPSRPASVFRHARHADQRTPTRKRKASGYAGGEAVRRKLMDAHRRTQIPF</sequence>
<name>A0A2I1BT57_ASPN1</name>
<dbReference type="VEuPathDB" id="FungiDB:P174DRAFT_465074"/>
<feature type="region of interest" description="Disordered" evidence="1">
    <location>
        <begin position="310"/>
        <end position="354"/>
    </location>
</feature>
<feature type="compositionally biased region" description="Basic residues" evidence="1">
    <location>
        <begin position="101"/>
        <end position="116"/>
    </location>
</feature>
<accession>A0A2I1BT57</accession>
<feature type="region of interest" description="Disordered" evidence="1">
    <location>
        <begin position="570"/>
        <end position="624"/>
    </location>
</feature>
<keyword evidence="3" id="KW-1185">Reference proteome</keyword>
<reference evidence="3" key="1">
    <citation type="journal article" date="2018" name="Proc. Natl. Acad. Sci. U.S.A.">
        <title>Linking secondary metabolites to gene clusters through genome sequencing of six diverse Aspergillus species.</title>
        <authorList>
            <person name="Kaerboelling I."/>
            <person name="Vesth T.C."/>
            <person name="Frisvad J.C."/>
            <person name="Nybo J.L."/>
            <person name="Theobald S."/>
            <person name="Kuo A."/>
            <person name="Bowyer P."/>
            <person name="Matsuda Y."/>
            <person name="Mondo S."/>
            <person name="Lyhne E.K."/>
            <person name="Kogle M.E."/>
            <person name="Clum A."/>
            <person name="Lipzen A."/>
            <person name="Salamov A."/>
            <person name="Ngan C.Y."/>
            <person name="Daum C."/>
            <person name="Chiniquy J."/>
            <person name="Barry K."/>
            <person name="LaButti K."/>
            <person name="Haridas S."/>
            <person name="Simmons B.A."/>
            <person name="Magnuson J.K."/>
            <person name="Mortensen U.H."/>
            <person name="Larsen T.O."/>
            <person name="Grigoriev I.V."/>
            <person name="Baker S.E."/>
            <person name="Andersen M.R."/>
        </authorList>
    </citation>
    <scope>NUCLEOTIDE SEQUENCE [LARGE SCALE GENOMIC DNA]</scope>
    <source>
        <strain evidence="3">IBT 16806</strain>
    </source>
</reference>
<feature type="compositionally biased region" description="Basic residues" evidence="1">
    <location>
        <begin position="1"/>
        <end position="10"/>
    </location>
</feature>
<gene>
    <name evidence="2" type="ORF">P174DRAFT_465074</name>
</gene>
<feature type="compositionally biased region" description="Basic and acidic residues" evidence="1">
    <location>
        <begin position="117"/>
        <end position="131"/>
    </location>
</feature>
<evidence type="ECO:0000256" key="1">
    <source>
        <dbReference type="SAM" id="MobiDB-lite"/>
    </source>
</evidence>
<dbReference type="STRING" id="1392255.A0A2I1BT57"/>
<comment type="caution">
    <text evidence="2">The sequence shown here is derived from an EMBL/GenBank/DDBJ whole genome shotgun (WGS) entry which is preliminary data.</text>
</comment>